<feature type="compositionally biased region" description="Pro residues" evidence="1">
    <location>
        <begin position="394"/>
        <end position="411"/>
    </location>
</feature>
<sequence length="496" mass="54792">MGRQYQCLQPLMGRQCQCLQLLMEYQRLQLPMEYQCLQLLMGHQDQHKAAKQALKTQAKQDKNDLKQRTKDLQSSTSTPTTTSTTSSSSSSHTNTTGNGNGTNEFKSDFKQHATNLKEELSYQTKFAVNVVKQEYEKFEKGVQMRYNNSAFGSGLGQLSQGQKQLSAQGQQQGHVYNNPSSSSLPVTDISTNNAHPTSPPQQQQQQLQLQQHYQSQQQQLQQIQLNRQLQLQNLNLQKSDLKAQKRLNKQIYRDQKQLLRQQRRLEKSIARENKHGGPVALPIRLIGLGPRLVGGVVGGMMSDITRLVTQTGNNNGNGIGNGGVDRPQILVAPEPLSQPAYPPQQQQQLPQQQQPQHLQQQYRPQQQPQHQYYQAGAPISQSHYASPQPTTMPSAPPPPPPSTAPTSPPPQAAYRPLTKDEKEIGSPDPLIAYRMAGLSFSPSSSSGSSAPPMPAPSAPPLVSMTSPPHRPELESTAVAEDDSVAPPPYEAAYSRA</sequence>
<feature type="compositionally biased region" description="Low complexity" evidence="1">
    <location>
        <begin position="343"/>
        <end position="375"/>
    </location>
</feature>
<feature type="region of interest" description="Disordered" evidence="1">
    <location>
        <begin position="334"/>
        <end position="496"/>
    </location>
</feature>
<dbReference type="Proteomes" id="UP001194696">
    <property type="component" value="Unassembled WGS sequence"/>
</dbReference>
<proteinExistence type="predicted"/>
<feature type="compositionally biased region" description="Low complexity" evidence="1">
    <location>
        <begin position="156"/>
        <end position="173"/>
    </location>
</feature>
<comment type="caution">
    <text evidence="2">The sequence shown here is derived from an EMBL/GenBank/DDBJ whole genome shotgun (WGS) entry which is preliminary data.</text>
</comment>
<accession>A0ABQ7JT00</accession>
<feature type="compositionally biased region" description="Low complexity" evidence="1">
    <location>
        <begin position="439"/>
        <end position="450"/>
    </location>
</feature>
<protein>
    <submittedName>
        <fullName evidence="2">Uncharacterized protein</fullName>
    </submittedName>
</protein>
<dbReference type="EMBL" id="JAAAIM010000794">
    <property type="protein sequence ID" value="KAG0284253.1"/>
    <property type="molecule type" value="Genomic_DNA"/>
</dbReference>
<keyword evidence="3" id="KW-1185">Reference proteome</keyword>
<feature type="compositionally biased region" description="Basic and acidic residues" evidence="1">
    <location>
        <begin position="58"/>
        <end position="71"/>
    </location>
</feature>
<feature type="region of interest" description="Disordered" evidence="1">
    <location>
        <begin position="51"/>
        <end position="106"/>
    </location>
</feature>
<feature type="compositionally biased region" description="Polar residues" evidence="1">
    <location>
        <begin position="174"/>
        <end position="196"/>
    </location>
</feature>
<evidence type="ECO:0000313" key="2">
    <source>
        <dbReference type="EMBL" id="KAG0284253.1"/>
    </source>
</evidence>
<gene>
    <name evidence="2" type="ORF">BGZ96_011365</name>
</gene>
<reference evidence="2 3" key="1">
    <citation type="journal article" date="2020" name="Fungal Divers.">
        <title>Resolving the Mortierellaceae phylogeny through synthesis of multi-gene phylogenetics and phylogenomics.</title>
        <authorList>
            <person name="Vandepol N."/>
            <person name="Liber J."/>
            <person name="Desiro A."/>
            <person name="Na H."/>
            <person name="Kennedy M."/>
            <person name="Barry K."/>
            <person name="Grigoriev I.V."/>
            <person name="Miller A.N."/>
            <person name="O'Donnell K."/>
            <person name="Stajich J.E."/>
            <person name="Bonito G."/>
        </authorList>
    </citation>
    <scope>NUCLEOTIDE SEQUENCE [LARGE SCALE GENOMIC DNA]</scope>
    <source>
        <strain evidence="2 3">AD045</strain>
    </source>
</reference>
<evidence type="ECO:0000256" key="1">
    <source>
        <dbReference type="SAM" id="MobiDB-lite"/>
    </source>
</evidence>
<feature type="compositionally biased region" description="Low complexity" evidence="1">
    <location>
        <begin position="201"/>
        <end position="210"/>
    </location>
</feature>
<evidence type="ECO:0000313" key="3">
    <source>
        <dbReference type="Proteomes" id="UP001194696"/>
    </source>
</evidence>
<organism evidence="2 3">
    <name type="scientific">Linnemannia gamsii</name>
    <dbReference type="NCBI Taxonomy" id="64522"/>
    <lineage>
        <taxon>Eukaryota</taxon>
        <taxon>Fungi</taxon>
        <taxon>Fungi incertae sedis</taxon>
        <taxon>Mucoromycota</taxon>
        <taxon>Mortierellomycotina</taxon>
        <taxon>Mortierellomycetes</taxon>
        <taxon>Mortierellales</taxon>
        <taxon>Mortierellaceae</taxon>
        <taxon>Linnemannia</taxon>
    </lineage>
</organism>
<name>A0ABQ7JT00_9FUNG</name>
<feature type="compositionally biased region" description="Low complexity" evidence="1">
    <location>
        <begin position="74"/>
        <end position="103"/>
    </location>
</feature>
<feature type="region of interest" description="Disordered" evidence="1">
    <location>
        <begin position="155"/>
        <end position="210"/>
    </location>
</feature>